<organism evidence="12 13">
    <name type="scientific">Thalassolituus maritimus</name>
    <dbReference type="NCBI Taxonomy" id="484498"/>
    <lineage>
        <taxon>Bacteria</taxon>
        <taxon>Pseudomonadati</taxon>
        <taxon>Pseudomonadota</taxon>
        <taxon>Gammaproteobacteria</taxon>
        <taxon>Oceanospirillales</taxon>
        <taxon>Oceanospirillaceae</taxon>
        <taxon>Thalassolituus</taxon>
    </lineage>
</organism>
<dbReference type="STRING" id="484498.SAMN05421686_10191"/>
<dbReference type="Proteomes" id="UP000185639">
    <property type="component" value="Unassembled WGS sequence"/>
</dbReference>
<feature type="transmembrane region" description="Helical" evidence="9">
    <location>
        <begin position="374"/>
        <end position="399"/>
    </location>
</feature>
<evidence type="ECO:0000256" key="6">
    <source>
        <dbReference type="RuleBase" id="RU004057"/>
    </source>
</evidence>
<evidence type="ECO:0000256" key="10">
    <source>
        <dbReference type="SAM" id="SignalP"/>
    </source>
</evidence>
<evidence type="ECO:0000256" key="7">
    <source>
        <dbReference type="SAM" id="Coils"/>
    </source>
</evidence>
<comment type="similarity">
    <text evidence="6">Belongs to the exbB/tolQ family.</text>
</comment>
<dbReference type="RefSeq" id="WP_076513284.1">
    <property type="nucleotide sequence ID" value="NZ_FTOH01000001.1"/>
</dbReference>
<keyword evidence="6" id="KW-0813">Transport</keyword>
<feature type="compositionally biased region" description="Polar residues" evidence="8">
    <location>
        <begin position="427"/>
        <end position="445"/>
    </location>
</feature>
<evidence type="ECO:0000259" key="11">
    <source>
        <dbReference type="Pfam" id="PF01618"/>
    </source>
</evidence>
<keyword evidence="10" id="KW-0732">Signal</keyword>
<dbReference type="GO" id="GO:0017038">
    <property type="term" value="P:protein import"/>
    <property type="evidence" value="ECO:0007669"/>
    <property type="project" value="TreeGrafter"/>
</dbReference>
<sequence length="445" mass="48745">MKTKQTIKQFSVSCLAALMLSAPATYASDIEADLQKRISAAQASLNKTEQSISRDRAELARNIGQLERSVRELDKQTAAARRLEDERNLSLSALEERLAKWTNQRNYQSNLVQQFLRQQGNTEPGTFAEQLSAINSIASASERWLEPDFTPIELALPDGTVTDAQKLSLGPVHWALHNSRAFSIAETGGEWQVVKASEVSVADALEQLREGKESPLAFDPSLSQFDQIPDESLLDHLQKGGIWALPILLFALIALVIGIIKAVQLLRLPAVVSYTPAALRNALKKNEPLFDRESMQQRLFETAQISGSARERDDQLFLQLQQDRLILEKRLTAIAITASVAPLLGLLGTVSGMIETFRMMTLFGSGNPEVVSGGISQALITTELGLVVAIPALVVHSLLSRRARSYYLSLENFAVLLSQDEGKNPSGKDTTSRSQTTATNEVAPA</sequence>
<dbReference type="EMBL" id="FTOH01000001">
    <property type="protein sequence ID" value="SIS41621.1"/>
    <property type="molecule type" value="Genomic_DNA"/>
</dbReference>
<evidence type="ECO:0000256" key="3">
    <source>
        <dbReference type="ARBA" id="ARBA00022692"/>
    </source>
</evidence>
<feature type="chain" id="PRO_5012839888" evidence="10">
    <location>
        <begin position="28"/>
        <end position="445"/>
    </location>
</feature>
<keyword evidence="4 9" id="KW-1133">Transmembrane helix</keyword>
<keyword evidence="3 9" id="KW-0812">Transmembrane</keyword>
<evidence type="ECO:0000313" key="13">
    <source>
        <dbReference type="Proteomes" id="UP000185639"/>
    </source>
</evidence>
<dbReference type="InterPro" id="IPR002898">
    <property type="entry name" value="MotA_ExbB_proton_chnl"/>
</dbReference>
<evidence type="ECO:0000256" key="2">
    <source>
        <dbReference type="ARBA" id="ARBA00022475"/>
    </source>
</evidence>
<dbReference type="InterPro" id="IPR050790">
    <property type="entry name" value="ExbB/TolQ_transport"/>
</dbReference>
<dbReference type="GO" id="GO:0005886">
    <property type="term" value="C:plasma membrane"/>
    <property type="evidence" value="ECO:0007669"/>
    <property type="project" value="UniProtKB-SubCell"/>
</dbReference>
<keyword evidence="13" id="KW-1185">Reference proteome</keyword>
<dbReference type="PANTHER" id="PTHR30625:SF11">
    <property type="entry name" value="MOTA_TOLQ_EXBB PROTON CHANNEL DOMAIN-CONTAINING PROTEIN"/>
    <property type="match status" value="1"/>
</dbReference>
<dbReference type="PANTHER" id="PTHR30625">
    <property type="entry name" value="PROTEIN TOLQ"/>
    <property type="match status" value="1"/>
</dbReference>
<name>A0A1N7IXA2_9GAMM</name>
<keyword evidence="6" id="KW-0653">Protein transport</keyword>
<gene>
    <name evidence="12" type="ORF">SAMN05421686_10191</name>
</gene>
<feature type="signal peptide" evidence="10">
    <location>
        <begin position="1"/>
        <end position="27"/>
    </location>
</feature>
<evidence type="ECO:0000256" key="5">
    <source>
        <dbReference type="ARBA" id="ARBA00023136"/>
    </source>
</evidence>
<dbReference type="AlphaFoldDB" id="A0A1N7IXA2"/>
<keyword evidence="2" id="KW-1003">Cell membrane</keyword>
<keyword evidence="5 9" id="KW-0472">Membrane</keyword>
<feature type="coiled-coil region" evidence="7">
    <location>
        <begin position="31"/>
        <end position="86"/>
    </location>
</feature>
<feature type="transmembrane region" description="Helical" evidence="9">
    <location>
        <begin position="241"/>
        <end position="260"/>
    </location>
</feature>
<dbReference type="OrthoDB" id="4045at2"/>
<feature type="transmembrane region" description="Helical" evidence="9">
    <location>
        <begin position="331"/>
        <end position="354"/>
    </location>
</feature>
<evidence type="ECO:0000256" key="9">
    <source>
        <dbReference type="SAM" id="Phobius"/>
    </source>
</evidence>
<keyword evidence="7" id="KW-0175">Coiled coil</keyword>
<evidence type="ECO:0000256" key="8">
    <source>
        <dbReference type="SAM" id="MobiDB-lite"/>
    </source>
</evidence>
<evidence type="ECO:0000256" key="4">
    <source>
        <dbReference type="ARBA" id="ARBA00022989"/>
    </source>
</evidence>
<feature type="domain" description="MotA/TolQ/ExbB proton channel" evidence="11">
    <location>
        <begin position="310"/>
        <end position="410"/>
    </location>
</feature>
<evidence type="ECO:0000256" key="1">
    <source>
        <dbReference type="ARBA" id="ARBA00004651"/>
    </source>
</evidence>
<feature type="region of interest" description="Disordered" evidence="8">
    <location>
        <begin position="421"/>
        <end position="445"/>
    </location>
</feature>
<proteinExistence type="inferred from homology"/>
<protein>
    <submittedName>
        <fullName evidence="12">Outer membrane transport energization protein ExbB</fullName>
    </submittedName>
</protein>
<dbReference type="Pfam" id="PF01618">
    <property type="entry name" value="MotA_ExbB"/>
    <property type="match status" value="1"/>
</dbReference>
<accession>A0A1N7IXA2</accession>
<reference evidence="13" key="1">
    <citation type="submission" date="2017-01" db="EMBL/GenBank/DDBJ databases">
        <authorList>
            <person name="Varghese N."/>
            <person name="Submissions S."/>
        </authorList>
    </citation>
    <scope>NUCLEOTIDE SEQUENCE [LARGE SCALE GENOMIC DNA]</scope>
    <source>
        <strain evidence="13">DSM 24913</strain>
    </source>
</reference>
<comment type="subcellular location">
    <subcellularLocation>
        <location evidence="1">Cell membrane</location>
        <topology evidence="1">Multi-pass membrane protein</topology>
    </subcellularLocation>
    <subcellularLocation>
        <location evidence="6">Membrane</location>
        <topology evidence="6">Multi-pass membrane protein</topology>
    </subcellularLocation>
</comment>
<evidence type="ECO:0000313" key="12">
    <source>
        <dbReference type="EMBL" id="SIS41621.1"/>
    </source>
</evidence>